<dbReference type="GO" id="GO:0003978">
    <property type="term" value="F:UDP-glucose 4-epimerase activity"/>
    <property type="evidence" value="ECO:0007669"/>
    <property type="project" value="UniProtKB-EC"/>
</dbReference>
<feature type="domain" description="NAD-dependent epimerase/dehydratase" evidence="2">
    <location>
        <begin position="175"/>
        <end position="285"/>
    </location>
</feature>
<accession>A0A6J4K0Z7</accession>
<keyword evidence="3" id="KW-0413">Isomerase</keyword>
<name>A0A6J4K0Z7_9CHLR</name>
<dbReference type="InterPro" id="IPR036291">
    <property type="entry name" value="NAD(P)-bd_dom_sf"/>
</dbReference>
<protein>
    <submittedName>
        <fullName evidence="3">UDP-glucose 4-epimerase</fullName>
        <ecNumber evidence="3">5.1.3.2</ecNumber>
    </submittedName>
</protein>
<comment type="similarity">
    <text evidence="1">Belongs to the NAD(P)-dependent epimerase/dehydratase family.</text>
</comment>
<organism evidence="3">
    <name type="scientific">uncultured Chloroflexota bacterium</name>
    <dbReference type="NCBI Taxonomy" id="166587"/>
    <lineage>
        <taxon>Bacteria</taxon>
        <taxon>Bacillati</taxon>
        <taxon>Chloroflexota</taxon>
        <taxon>environmental samples</taxon>
    </lineage>
</organism>
<evidence type="ECO:0000259" key="2">
    <source>
        <dbReference type="Pfam" id="PF01370"/>
    </source>
</evidence>
<dbReference type="InterPro" id="IPR001509">
    <property type="entry name" value="Epimerase_deHydtase"/>
</dbReference>
<reference evidence="3" key="1">
    <citation type="submission" date="2020-02" db="EMBL/GenBank/DDBJ databases">
        <authorList>
            <person name="Meier V. D."/>
        </authorList>
    </citation>
    <scope>NUCLEOTIDE SEQUENCE</scope>
    <source>
        <strain evidence="3">AVDCRST_MAG77</strain>
    </source>
</reference>
<dbReference type="AlphaFoldDB" id="A0A6J4K0Z7"/>
<feature type="domain" description="NAD-dependent epimerase/dehydratase" evidence="2">
    <location>
        <begin position="3"/>
        <end position="138"/>
    </location>
</feature>
<dbReference type="Pfam" id="PF01370">
    <property type="entry name" value="Epimerase"/>
    <property type="match status" value="2"/>
</dbReference>
<dbReference type="EMBL" id="CADCTC010000257">
    <property type="protein sequence ID" value="CAA9292994.1"/>
    <property type="molecule type" value="Genomic_DNA"/>
</dbReference>
<evidence type="ECO:0000313" key="3">
    <source>
        <dbReference type="EMBL" id="CAA9292994.1"/>
    </source>
</evidence>
<sequence>MNVLVTGGAGFIGSHTVNLLLERGHRVRILDNLLSPVHRERTWPAYVPEGVERILGSVDDPQAWKAGLVGMDSVLHLAAYQDYLPTFSRFFHTNAAGTALLYELLVADDSLAKQIKKIVVATSQAVYGEGRYHCTNESCPQHGVQFPGQRSLAQLEAHDWEPKCTACDTALVPQTTLETDPPRPHNQYGISKLAQELVCLNLGERYGFPTTAMRYSITQGPHQSFTNPYSGALRIFIQRLLHGRQPVVYEDGGQLRDYVAVWDVARANVLALEDSRTDFQAFNVGGGKALTVLEYAQLVGRALNLPVQPALPGRFRLGDTRHILSDISKLRALGWEPRHSLEEAAQAYAAWAQQQPGFRDYSDEGMATMAQQGVVRG</sequence>
<evidence type="ECO:0000256" key="1">
    <source>
        <dbReference type="ARBA" id="ARBA00007637"/>
    </source>
</evidence>
<dbReference type="PANTHER" id="PTHR43000">
    <property type="entry name" value="DTDP-D-GLUCOSE 4,6-DEHYDRATASE-RELATED"/>
    <property type="match status" value="1"/>
</dbReference>
<proteinExistence type="inferred from homology"/>
<dbReference type="EC" id="5.1.3.2" evidence="3"/>
<gene>
    <name evidence="3" type="ORF">AVDCRST_MAG77-4920</name>
</gene>
<dbReference type="Gene3D" id="3.40.50.720">
    <property type="entry name" value="NAD(P)-binding Rossmann-like Domain"/>
    <property type="match status" value="1"/>
</dbReference>
<dbReference type="SUPFAM" id="SSF51735">
    <property type="entry name" value="NAD(P)-binding Rossmann-fold domains"/>
    <property type="match status" value="1"/>
</dbReference>